<reference evidence="1 2" key="1">
    <citation type="submission" date="2016-02" db="EMBL/GenBank/DDBJ databases">
        <title>Draft genome sequence of Polaribacter atrinae KACC17473.</title>
        <authorList>
            <person name="Shin S.-K."/>
            <person name="Yi H."/>
        </authorList>
    </citation>
    <scope>NUCLEOTIDE SEQUENCE [LARGE SCALE GENOMIC DNA]</scope>
    <source>
        <strain evidence="1 2">KACC 17473</strain>
    </source>
</reference>
<dbReference type="PROSITE" id="PS51197">
    <property type="entry name" value="HTH_RRF2_2"/>
    <property type="match status" value="1"/>
</dbReference>
<evidence type="ECO:0000313" key="1">
    <source>
        <dbReference type="EMBL" id="OAD40774.1"/>
    </source>
</evidence>
<sequence>MLSNSSKYAIRAVLYLTEKASENNKIGSKKIADDLKMPAPFLAKTLQELTKKNIISSVKGPHGGFYLTKKDEKNSLFDIIECIDGVEKFNECYLGQLECSSKNPCVVHHLYVPFKDKLISKLKKKTILEMSIEYVENNNIINTL</sequence>
<keyword evidence="2" id="KW-1185">Reference proteome</keyword>
<dbReference type="InterPro" id="IPR000944">
    <property type="entry name" value="Tscrpt_reg_Rrf2"/>
</dbReference>
<organism evidence="1 2">
    <name type="scientific">Polaribacter atrinae</name>
    <dbReference type="NCBI Taxonomy" id="1333662"/>
    <lineage>
        <taxon>Bacteria</taxon>
        <taxon>Pseudomonadati</taxon>
        <taxon>Bacteroidota</taxon>
        <taxon>Flavobacteriia</taxon>
        <taxon>Flavobacteriales</taxon>
        <taxon>Flavobacteriaceae</taxon>
    </lineage>
</organism>
<dbReference type="SUPFAM" id="SSF46785">
    <property type="entry name" value="Winged helix' DNA-binding domain"/>
    <property type="match status" value="1"/>
</dbReference>
<dbReference type="PANTHER" id="PTHR33221:SF14">
    <property type="entry name" value="HTH-TYPE TRANSCRIPTIONAL REGULATOR AQ_268-RELATED"/>
    <property type="match status" value="1"/>
</dbReference>
<dbReference type="PANTHER" id="PTHR33221">
    <property type="entry name" value="WINGED HELIX-TURN-HELIX TRANSCRIPTIONAL REGULATOR, RRF2 FAMILY"/>
    <property type="match status" value="1"/>
</dbReference>
<comment type="caution">
    <text evidence="1">The sequence shown here is derived from an EMBL/GenBank/DDBJ whole genome shotgun (WGS) entry which is preliminary data.</text>
</comment>
<dbReference type="Pfam" id="PF02082">
    <property type="entry name" value="Rrf2"/>
    <property type="match status" value="1"/>
</dbReference>
<dbReference type="OrthoDB" id="9808360at2"/>
<proteinExistence type="predicted"/>
<dbReference type="AlphaFoldDB" id="A0A176SYP5"/>
<gene>
    <name evidence="1" type="ORF">LPB303_16110</name>
</gene>
<dbReference type="Proteomes" id="UP000076923">
    <property type="component" value="Unassembled WGS sequence"/>
</dbReference>
<accession>A0A176SYP5</accession>
<protein>
    <submittedName>
        <fullName evidence="1">Rrf2 family transcriptional regulator</fullName>
    </submittedName>
</protein>
<dbReference type="NCBIfam" id="TIGR00738">
    <property type="entry name" value="rrf2_super"/>
    <property type="match status" value="1"/>
</dbReference>
<dbReference type="Gene3D" id="1.10.10.10">
    <property type="entry name" value="Winged helix-like DNA-binding domain superfamily/Winged helix DNA-binding domain"/>
    <property type="match status" value="1"/>
</dbReference>
<dbReference type="InterPro" id="IPR036390">
    <property type="entry name" value="WH_DNA-bd_sf"/>
</dbReference>
<dbReference type="STRING" id="1333662.LPB303_16110"/>
<dbReference type="GO" id="GO:0005829">
    <property type="term" value="C:cytosol"/>
    <property type="evidence" value="ECO:0007669"/>
    <property type="project" value="TreeGrafter"/>
</dbReference>
<name>A0A176SYP5_9FLAO</name>
<dbReference type="InterPro" id="IPR036388">
    <property type="entry name" value="WH-like_DNA-bd_sf"/>
</dbReference>
<dbReference type="EMBL" id="LVWE01000085">
    <property type="protein sequence ID" value="OAD40774.1"/>
    <property type="molecule type" value="Genomic_DNA"/>
</dbReference>
<dbReference type="GO" id="GO:0003700">
    <property type="term" value="F:DNA-binding transcription factor activity"/>
    <property type="evidence" value="ECO:0007669"/>
    <property type="project" value="TreeGrafter"/>
</dbReference>
<dbReference type="RefSeq" id="WP_068452560.1">
    <property type="nucleotide sequence ID" value="NZ_CANKUV010000003.1"/>
</dbReference>
<evidence type="ECO:0000313" key="2">
    <source>
        <dbReference type="Proteomes" id="UP000076923"/>
    </source>
</evidence>